<dbReference type="GO" id="GO:0005886">
    <property type="term" value="C:plasma membrane"/>
    <property type="evidence" value="ECO:0007669"/>
    <property type="project" value="UniProtKB-SubCell"/>
</dbReference>
<dbReference type="GO" id="GO:0009252">
    <property type="term" value="P:peptidoglycan biosynthetic process"/>
    <property type="evidence" value="ECO:0007669"/>
    <property type="project" value="UniProtKB-KW"/>
</dbReference>
<keyword evidence="4" id="KW-0133">Cell shape</keyword>
<dbReference type="GO" id="GO:0008360">
    <property type="term" value="P:regulation of cell shape"/>
    <property type="evidence" value="ECO:0007669"/>
    <property type="project" value="UniProtKB-KW"/>
</dbReference>
<feature type="transmembrane region" description="Helical" evidence="8">
    <location>
        <begin position="167"/>
        <end position="183"/>
    </location>
</feature>
<evidence type="ECO:0000256" key="4">
    <source>
        <dbReference type="ARBA" id="ARBA00022960"/>
    </source>
</evidence>
<dbReference type="InterPro" id="IPR004268">
    <property type="entry name" value="MurJ"/>
</dbReference>
<proteinExistence type="predicted"/>
<accession>A0A8D5A3Q0</accession>
<keyword evidence="10" id="KW-1185">Reference proteome</keyword>
<organism evidence="9 10">
    <name type="scientific">Dialister hominis</name>
    <dbReference type="NCBI Taxonomy" id="2582419"/>
    <lineage>
        <taxon>Bacteria</taxon>
        <taxon>Bacillati</taxon>
        <taxon>Bacillota</taxon>
        <taxon>Negativicutes</taxon>
        <taxon>Veillonellales</taxon>
        <taxon>Veillonellaceae</taxon>
        <taxon>Dialister</taxon>
    </lineage>
</organism>
<dbReference type="PANTHER" id="PTHR30250:SF11">
    <property type="entry name" value="O-ANTIGEN TRANSPORTER-RELATED"/>
    <property type="match status" value="1"/>
</dbReference>
<feature type="transmembrane region" description="Helical" evidence="8">
    <location>
        <begin position="107"/>
        <end position="125"/>
    </location>
</feature>
<evidence type="ECO:0000256" key="7">
    <source>
        <dbReference type="ARBA" id="ARBA00023136"/>
    </source>
</evidence>
<dbReference type="InterPro" id="IPR050833">
    <property type="entry name" value="Poly_Biosynth_Transport"/>
</dbReference>
<keyword evidence="3 8" id="KW-0812">Transmembrane</keyword>
<dbReference type="KEGG" id="dho:Dia5BBH33_01690"/>
<keyword evidence="6 8" id="KW-1133">Transmembrane helix</keyword>
<evidence type="ECO:0008006" key="11">
    <source>
        <dbReference type="Google" id="ProtNLM"/>
    </source>
</evidence>
<dbReference type="PANTHER" id="PTHR30250">
    <property type="entry name" value="PST FAMILY PREDICTED COLANIC ACID TRANSPORTER"/>
    <property type="match status" value="1"/>
</dbReference>
<dbReference type="EMBL" id="AP019697">
    <property type="protein sequence ID" value="BBK24234.1"/>
    <property type="molecule type" value="Genomic_DNA"/>
</dbReference>
<evidence type="ECO:0000256" key="8">
    <source>
        <dbReference type="SAM" id="Phobius"/>
    </source>
</evidence>
<protein>
    <recommendedName>
        <fullName evidence="11">Polysaccharide biosynthesis protein C-terminal domain-containing protein</fullName>
    </recommendedName>
</protein>
<sequence length="230" mass="25555">MVKLLLTIVTSLGTVMMPRISFAHAHGLKEDVMNYMMKSYRFTWFLSIPMCLGLISTAPNFVPWFYGPGYEKVIVVLQAISGIIIAIGISNVTGIQYLVPTNRQNQLTLSVIVGAAFNFGINFYLIPKYHSVGVAIATLLTEWLVTMVQLYMVRRDFGFKTILSQSTHYWLAGMIMFMITITIEQMFSPTIIHTGVIAIIGGAVYIGILLGMRDSVLMEGISAAREKLGI</sequence>
<evidence type="ECO:0000256" key="1">
    <source>
        <dbReference type="ARBA" id="ARBA00004651"/>
    </source>
</evidence>
<evidence type="ECO:0000313" key="9">
    <source>
        <dbReference type="EMBL" id="BBK24234.1"/>
    </source>
</evidence>
<evidence type="ECO:0000256" key="5">
    <source>
        <dbReference type="ARBA" id="ARBA00022984"/>
    </source>
</evidence>
<comment type="subcellular location">
    <subcellularLocation>
        <location evidence="1">Cell membrane</location>
        <topology evidence="1">Multi-pass membrane protein</topology>
    </subcellularLocation>
</comment>
<feature type="transmembrane region" description="Helical" evidence="8">
    <location>
        <begin position="132"/>
        <end position="152"/>
    </location>
</feature>
<dbReference type="Proteomes" id="UP000320585">
    <property type="component" value="Chromosome"/>
</dbReference>
<dbReference type="Pfam" id="PF03023">
    <property type="entry name" value="MurJ"/>
    <property type="match status" value="1"/>
</dbReference>
<name>A0A8D5A3Q0_9FIRM</name>
<feature type="transmembrane region" description="Helical" evidence="8">
    <location>
        <begin position="190"/>
        <end position="212"/>
    </location>
</feature>
<evidence type="ECO:0000256" key="6">
    <source>
        <dbReference type="ARBA" id="ARBA00022989"/>
    </source>
</evidence>
<feature type="transmembrane region" description="Helical" evidence="8">
    <location>
        <begin position="73"/>
        <end position="95"/>
    </location>
</feature>
<keyword evidence="5" id="KW-0573">Peptidoglycan synthesis</keyword>
<gene>
    <name evidence="9" type="ORF">Dia5BBH33_01690</name>
</gene>
<feature type="transmembrane region" description="Helical" evidence="8">
    <location>
        <begin position="42"/>
        <end position="66"/>
    </location>
</feature>
<dbReference type="AlphaFoldDB" id="A0A8D5A3Q0"/>
<keyword evidence="7 8" id="KW-0472">Membrane</keyword>
<keyword evidence="2" id="KW-1003">Cell membrane</keyword>
<evidence type="ECO:0000256" key="2">
    <source>
        <dbReference type="ARBA" id="ARBA00022475"/>
    </source>
</evidence>
<evidence type="ECO:0000256" key="3">
    <source>
        <dbReference type="ARBA" id="ARBA00022692"/>
    </source>
</evidence>
<evidence type="ECO:0000313" key="10">
    <source>
        <dbReference type="Proteomes" id="UP000320585"/>
    </source>
</evidence>
<reference evidence="10" key="1">
    <citation type="submission" date="2019-05" db="EMBL/GenBank/DDBJ databases">
        <title>Complete genome sequencing of Dialister sp. strain 5BBH33.</title>
        <authorList>
            <person name="Sakamoto M."/>
            <person name="Murakami T."/>
            <person name="Mori H."/>
        </authorList>
    </citation>
    <scope>NUCLEOTIDE SEQUENCE [LARGE SCALE GENOMIC DNA]</scope>
    <source>
        <strain evidence="10">5BBH33</strain>
    </source>
</reference>